<protein>
    <submittedName>
        <fullName evidence="1">G-rich sequence factor 1</fullName>
    </submittedName>
</protein>
<name>A0ABQ9W2F7_SAGOE</name>
<reference evidence="1 2" key="1">
    <citation type="submission" date="2023-05" db="EMBL/GenBank/DDBJ databases">
        <title>B98-5 Cell Line De Novo Hybrid Assembly: An Optical Mapping Approach.</title>
        <authorList>
            <person name="Kananen K."/>
            <person name="Auerbach J.A."/>
            <person name="Kautto E."/>
            <person name="Blachly J.S."/>
        </authorList>
    </citation>
    <scope>NUCLEOTIDE SEQUENCE [LARGE SCALE GENOMIC DNA]</scope>
    <source>
        <strain evidence="1">B95-8</strain>
        <tissue evidence="1">Cell line</tissue>
    </source>
</reference>
<feature type="non-terminal residue" evidence="1">
    <location>
        <position position="52"/>
    </location>
</feature>
<organism evidence="1 2">
    <name type="scientific">Saguinus oedipus</name>
    <name type="common">Cotton-top tamarin</name>
    <name type="synonym">Oedipomidas oedipus</name>
    <dbReference type="NCBI Taxonomy" id="9490"/>
    <lineage>
        <taxon>Eukaryota</taxon>
        <taxon>Metazoa</taxon>
        <taxon>Chordata</taxon>
        <taxon>Craniata</taxon>
        <taxon>Vertebrata</taxon>
        <taxon>Euteleostomi</taxon>
        <taxon>Mammalia</taxon>
        <taxon>Eutheria</taxon>
        <taxon>Euarchontoglires</taxon>
        <taxon>Primates</taxon>
        <taxon>Haplorrhini</taxon>
        <taxon>Platyrrhini</taxon>
        <taxon>Cebidae</taxon>
        <taxon>Callitrichinae</taxon>
        <taxon>Saguinus</taxon>
    </lineage>
</organism>
<feature type="non-terminal residue" evidence="1">
    <location>
        <position position="1"/>
    </location>
</feature>
<dbReference type="Proteomes" id="UP001266305">
    <property type="component" value="Unassembled WGS sequence"/>
</dbReference>
<dbReference type="Gene3D" id="3.30.70.330">
    <property type="match status" value="1"/>
</dbReference>
<sequence>ESKTTYLEDLPSLPEYELAPSKLGEEVDDVYLIRAQGLPWSCTIEDVLNFFS</sequence>
<gene>
    <name evidence="1" type="primary">GRSF1_4</name>
    <name evidence="1" type="ORF">P7K49_006446</name>
</gene>
<dbReference type="EMBL" id="JASSZA010000003">
    <property type="protein sequence ID" value="KAK2115820.1"/>
    <property type="molecule type" value="Genomic_DNA"/>
</dbReference>
<evidence type="ECO:0000313" key="2">
    <source>
        <dbReference type="Proteomes" id="UP001266305"/>
    </source>
</evidence>
<proteinExistence type="predicted"/>
<dbReference type="InterPro" id="IPR012677">
    <property type="entry name" value="Nucleotide-bd_a/b_plait_sf"/>
</dbReference>
<accession>A0ABQ9W2F7</accession>
<keyword evidence="2" id="KW-1185">Reference proteome</keyword>
<evidence type="ECO:0000313" key="1">
    <source>
        <dbReference type="EMBL" id="KAK2115820.1"/>
    </source>
</evidence>
<comment type="caution">
    <text evidence="1">The sequence shown here is derived from an EMBL/GenBank/DDBJ whole genome shotgun (WGS) entry which is preliminary data.</text>
</comment>